<feature type="domain" description="OmpR/PhoB-type" evidence="3">
    <location>
        <begin position="1"/>
        <end position="75"/>
    </location>
</feature>
<dbReference type="EMBL" id="WMIE01000006">
    <property type="protein sequence ID" value="MTH78371.1"/>
    <property type="molecule type" value="Genomic_DNA"/>
</dbReference>
<dbReference type="SUPFAM" id="SSF46894">
    <property type="entry name" value="C-terminal effector domain of the bipartite response regulators"/>
    <property type="match status" value="1"/>
</dbReference>
<dbReference type="OrthoDB" id="54411at2"/>
<dbReference type="GO" id="GO:0000160">
    <property type="term" value="P:phosphorelay signal transduction system"/>
    <property type="evidence" value="ECO:0007669"/>
    <property type="project" value="InterPro"/>
</dbReference>
<evidence type="ECO:0000259" key="3">
    <source>
        <dbReference type="PROSITE" id="PS51755"/>
    </source>
</evidence>
<dbReference type="PANTHER" id="PTHR47691">
    <property type="entry name" value="REGULATOR-RELATED"/>
    <property type="match status" value="1"/>
</dbReference>
<dbReference type="PROSITE" id="PS51755">
    <property type="entry name" value="OMPR_PHOB"/>
    <property type="match status" value="1"/>
</dbReference>
<feature type="DNA-binding region" description="OmpR/PhoB-type" evidence="2">
    <location>
        <begin position="1"/>
        <end position="75"/>
    </location>
</feature>
<protein>
    <submittedName>
        <fullName evidence="4">Transcriptional regulator</fullName>
    </submittedName>
</protein>
<dbReference type="InterPro" id="IPR001867">
    <property type="entry name" value="OmpR/PhoB-type_DNA-bd"/>
</dbReference>
<accession>A0A6L6JEM5</accession>
<dbReference type="GO" id="GO:0006355">
    <property type="term" value="P:regulation of DNA-templated transcription"/>
    <property type="evidence" value="ECO:0007669"/>
    <property type="project" value="InterPro"/>
</dbReference>
<dbReference type="Gene3D" id="1.10.10.10">
    <property type="entry name" value="Winged helix-like DNA-binding domain superfamily/Winged helix DNA-binding domain"/>
    <property type="match status" value="1"/>
</dbReference>
<dbReference type="SMART" id="SM00862">
    <property type="entry name" value="Trans_reg_C"/>
    <property type="match status" value="1"/>
</dbReference>
<evidence type="ECO:0000256" key="1">
    <source>
        <dbReference type="ARBA" id="ARBA00023125"/>
    </source>
</evidence>
<dbReference type="InterPro" id="IPR011990">
    <property type="entry name" value="TPR-like_helical_dom_sf"/>
</dbReference>
<dbReference type="InterPro" id="IPR036388">
    <property type="entry name" value="WH-like_DNA-bd_sf"/>
</dbReference>
<evidence type="ECO:0000256" key="2">
    <source>
        <dbReference type="PROSITE-ProRule" id="PRU01091"/>
    </source>
</evidence>
<dbReference type="InterPro" id="IPR027417">
    <property type="entry name" value="P-loop_NTPase"/>
</dbReference>
<dbReference type="Gene3D" id="3.40.50.300">
    <property type="entry name" value="P-loop containing nucleotide triphosphate hydrolases"/>
    <property type="match status" value="1"/>
</dbReference>
<evidence type="ECO:0000313" key="5">
    <source>
        <dbReference type="Proteomes" id="UP000478183"/>
    </source>
</evidence>
<dbReference type="AlphaFoldDB" id="A0A6L6JEM5"/>
<dbReference type="InterPro" id="IPR016032">
    <property type="entry name" value="Sig_transdc_resp-reg_C-effctor"/>
</dbReference>
<gene>
    <name evidence="4" type="ORF">GL286_11585</name>
</gene>
<sequence>MPLGSRAIDILSFLASHPGELKTNAEIVKHVWPDTFVEEANLRVHISALRKALDDTQRESAIIANVPGRGYAFIAQLTPQTGRSAASKASAARPRGASIFGRDDSIGQISAQLLRSRLLTIVGPGGIGKSTVARAVVGGDAMPEAVWVDLSDVMQPTLVPTAIASALGILSRSDDIIRDIADHLGAQGVMLVLDSCEQSVDGVASAVEAIMDLSPSAHILATSREPLRAEGERVHRLPPLELPVAPAGAAEALTSPAVQLFVERADACLGTYELTDRDVPFVVAICAQLDGIALAIELAAGRLEAISVQELAASLSDCFRLLTRGRRTALPRHQTLRATLDWSYDALTDDDRKALQELSVLRGWFAADAAARILSADFPENDLASLVAKSLVGADKQPSGTRYRLLDTTRIYAAEKLAQSSDMDLTMARLAQYVEARLAQAEQELYARPERDGSDDYAALVTNLRAALDWSFREQGDHLLGVRLTVAALPLFFRLSLLDECLVAVSRAIGFLDARPGLDERSRMKLYAALGWPQMRATDAPEHGIRAWSTTLKIAEQIGDVDHQLRAIWALWVDAINRAEPDAGMGFAERFRARAPGSGDPTDAIIGRRMRGATLHWQGRHHEACDELRQMLDEYSALRGGQHSIRFQFDQRVTARIILARALWVLGDQDDALREMRETVDYATEIGHGLSLSNALAEAACPIALLAGRNDLAAQYISQLREHTKALSLDVWHTYADGFEAELDLLDGDPQKCLSKLGPAMRTLSSAGFTLFETYFRSVAARAMLRLSRRPEALGEIDTAIGHCARTGEKWCLPELHRVRAGIILSGQDDQAAGRAARELDTALNIACETRAMAWQRRIERDLSALSLSGSGPDHATRAGTPLP</sequence>
<name>A0A6L6JEM5_9RHOB</name>
<proteinExistence type="predicted"/>
<comment type="caution">
    <text evidence="4">The sequence shown here is derived from an EMBL/GenBank/DDBJ whole genome shotgun (WGS) entry which is preliminary data.</text>
</comment>
<reference evidence="4 5" key="1">
    <citation type="submission" date="2019-11" db="EMBL/GenBank/DDBJ databases">
        <authorList>
            <person name="Dong K."/>
        </authorList>
    </citation>
    <scope>NUCLEOTIDE SEQUENCE [LARGE SCALE GENOMIC DNA]</scope>
    <source>
        <strain evidence="4 5">NBRC 111993</strain>
    </source>
</reference>
<dbReference type="SUPFAM" id="SSF48452">
    <property type="entry name" value="TPR-like"/>
    <property type="match status" value="1"/>
</dbReference>
<dbReference type="GO" id="GO:0003677">
    <property type="term" value="F:DNA binding"/>
    <property type="evidence" value="ECO:0007669"/>
    <property type="project" value="UniProtKB-UniRule"/>
</dbReference>
<keyword evidence="5" id="KW-1185">Reference proteome</keyword>
<dbReference type="Proteomes" id="UP000478183">
    <property type="component" value="Unassembled WGS sequence"/>
</dbReference>
<evidence type="ECO:0000313" key="4">
    <source>
        <dbReference type="EMBL" id="MTH78371.1"/>
    </source>
</evidence>
<dbReference type="CDD" id="cd00383">
    <property type="entry name" value="trans_reg_C"/>
    <property type="match status" value="1"/>
</dbReference>
<organism evidence="4 5">
    <name type="scientific">Paracoccus aestuariivivens</name>
    <dbReference type="NCBI Taxonomy" id="1820333"/>
    <lineage>
        <taxon>Bacteria</taxon>
        <taxon>Pseudomonadati</taxon>
        <taxon>Pseudomonadota</taxon>
        <taxon>Alphaproteobacteria</taxon>
        <taxon>Rhodobacterales</taxon>
        <taxon>Paracoccaceae</taxon>
        <taxon>Paracoccus</taxon>
    </lineage>
</organism>
<dbReference type="Pfam" id="PF00486">
    <property type="entry name" value="Trans_reg_C"/>
    <property type="match status" value="1"/>
</dbReference>
<dbReference type="SUPFAM" id="SSF52540">
    <property type="entry name" value="P-loop containing nucleoside triphosphate hydrolases"/>
    <property type="match status" value="1"/>
</dbReference>
<dbReference type="PANTHER" id="PTHR47691:SF3">
    <property type="entry name" value="HTH-TYPE TRANSCRIPTIONAL REGULATOR RV0890C-RELATED"/>
    <property type="match status" value="1"/>
</dbReference>
<keyword evidence="1 2" id="KW-0238">DNA-binding</keyword>